<sequence>MAASSSTISCKRLPWSSCSRSPRLQRHMLPPRVQWPVRDATVVTGDNSSSKRTRQGHLLPRVTTWQHQSPSWLRGPARRRLLSAISAAVPATETVFRFDLCLGVTDWETDPYLGVNGDSRFFILVFMQMRDEDGDGLFPCCWFGVRVGIMEWSENEKKMDYGGVVGRMWEKMKVGIITV</sequence>
<keyword evidence="2" id="KW-1185">Reference proteome</keyword>
<evidence type="ECO:0000313" key="1">
    <source>
        <dbReference type="EMBL" id="QCE15065.1"/>
    </source>
</evidence>
<evidence type="ECO:0000313" key="2">
    <source>
        <dbReference type="Proteomes" id="UP000501690"/>
    </source>
</evidence>
<protein>
    <submittedName>
        <fullName evidence="1">Uncharacterized protein</fullName>
    </submittedName>
</protein>
<accession>A0A4D6NS24</accession>
<name>A0A4D6NS24_VIGUN</name>
<dbReference type="AlphaFoldDB" id="A0A4D6NS24"/>
<organism evidence="1 2">
    <name type="scientific">Vigna unguiculata</name>
    <name type="common">Cowpea</name>
    <dbReference type="NCBI Taxonomy" id="3917"/>
    <lineage>
        <taxon>Eukaryota</taxon>
        <taxon>Viridiplantae</taxon>
        <taxon>Streptophyta</taxon>
        <taxon>Embryophyta</taxon>
        <taxon>Tracheophyta</taxon>
        <taxon>Spermatophyta</taxon>
        <taxon>Magnoliopsida</taxon>
        <taxon>eudicotyledons</taxon>
        <taxon>Gunneridae</taxon>
        <taxon>Pentapetalae</taxon>
        <taxon>rosids</taxon>
        <taxon>fabids</taxon>
        <taxon>Fabales</taxon>
        <taxon>Fabaceae</taxon>
        <taxon>Papilionoideae</taxon>
        <taxon>50 kb inversion clade</taxon>
        <taxon>NPAAA clade</taxon>
        <taxon>indigoferoid/millettioid clade</taxon>
        <taxon>Phaseoleae</taxon>
        <taxon>Vigna</taxon>
    </lineage>
</organism>
<dbReference type="Proteomes" id="UP000501690">
    <property type="component" value="Linkage Group LG11"/>
</dbReference>
<proteinExistence type="predicted"/>
<dbReference type="EMBL" id="CP039355">
    <property type="protein sequence ID" value="QCE15065.1"/>
    <property type="molecule type" value="Genomic_DNA"/>
</dbReference>
<reference evidence="1 2" key="1">
    <citation type="submission" date="2019-04" db="EMBL/GenBank/DDBJ databases">
        <title>An improved genome assembly and genetic linkage map for asparagus bean, Vigna unguiculata ssp. sesquipedialis.</title>
        <authorList>
            <person name="Xia Q."/>
            <person name="Zhang R."/>
            <person name="Dong Y."/>
        </authorList>
    </citation>
    <scope>NUCLEOTIDE SEQUENCE [LARGE SCALE GENOMIC DNA]</scope>
    <source>
        <tissue evidence="1">Leaf</tissue>
    </source>
</reference>
<gene>
    <name evidence="1" type="ORF">DEO72_LG11g2073</name>
</gene>